<feature type="chain" id="PRO_5001648507" description="BRICHOS domain-containing protein" evidence="2">
    <location>
        <begin position="26"/>
        <end position="157"/>
    </location>
</feature>
<proteinExistence type="predicted"/>
<gene>
    <name evidence="4" type="ORF">L798_08220</name>
</gene>
<evidence type="ECO:0000313" key="4">
    <source>
        <dbReference type="EMBL" id="KDR17913.1"/>
    </source>
</evidence>
<reference evidence="4 5" key="1">
    <citation type="journal article" date="2014" name="Nat. Commun.">
        <title>Molecular traces of alternative social organization in a termite genome.</title>
        <authorList>
            <person name="Terrapon N."/>
            <person name="Li C."/>
            <person name="Robertson H.M."/>
            <person name="Ji L."/>
            <person name="Meng X."/>
            <person name="Booth W."/>
            <person name="Chen Z."/>
            <person name="Childers C.P."/>
            <person name="Glastad K.M."/>
            <person name="Gokhale K."/>
            <person name="Gowin J."/>
            <person name="Gronenberg W."/>
            <person name="Hermansen R.A."/>
            <person name="Hu H."/>
            <person name="Hunt B.G."/>
            <person name="Huylmans A.K."/>
            <person name="Khalil S.M."/>
            <person name="Mitchell R.D."/>
            <person name="Munoz-Torres M.C."/>
            <person name="Mustard J.A."/>
            <person name="Pan H."/>
            <person name="Reese J.T."/>
            <person name="Scharf M.E."/>
            <person name="Sun F."/>
            <person name="Vogel H."/>
            <person name="Xiao J."/>
            <person name="Yang W."/>
            <person name="Yang Z."/>
            <person name="Yang Z."/>
            <person name="Zhou J."/>
            <person name="Zhu J."/>
            <person name="Brent C.S."/>
            <person name="Elsik C.G."/>
            <person name="Goodisman M.A."/>
            <person name="Liberles D.A."/>
            <person name="Roe R.M."/>
            <person name="Vargo E.L."/>
            <person name="Vilcinskas A."/>
            <person name="Wang J."/>
            <person name="Bornberg-Bauer E."/>
            <person name="Korb J."/>
            <person name="Zhang G."/>
            <person name="Liebig J."/>
        </authorList>
    </citation>
    <scope>NUCLEOTIDE SEQUENCE [LARGE SCALE GENOMIC DNA]</scope>
    <source>
        <tissue evidence="4">Whole organism</tissue>
    </source>
</reference>
<evidence type="ECO:0000256" key="2">
    <source>
        <dbReference type="SAM" id="SignalP"/>
    </source>
</evidence>
<feature type="domain" description="BRICHOS" evidence="3">
    <location>
        <begin position="64"/>
        <end position="123"/>
    </location>
</feature>
<evidence type="ECO:0000259" key="3">
    <source>
        <dbReference type="Pfam" id="PF04089"/>
    </source>
</evidence>
<sequence>MPTMATAHLVRVAVVILCWETFATAHVTKYTVEYHKYPLEVQLDETRQTAMVTPPDTAGFLKYKTLHDYNTKITAYKDLEKSLCYLERIKDTDGRIKHQMRQFRPQRQSYRMRDKPRTMYVSDKNLSKYEVPSRHLPGNTEENHEKPVRIVGLRAEI</sequence>
<evidence type="ECO:0000256" key="1">
    <source>
        <dbReference type="ARBA" id="ARBA00023157"/>
    </source>
</evidence>
<dbReference type="EMBL" id="KK852714">
    <property type="protein sequence ID" value="KDR17913.1"/>
    <property type="molecule type" value="Genomic_DNA"/>
</dbReference>
<keyword evidence="1" id="KW-1015">Disulfide bond</keyword>
<protein>
    <recommendedName>
        <fullName evidence="3">BRICHOS domain-containing protein</fullName>
    </recommendedName>
</protein>
<dbReference type="AlphaFoldDB" id="A0A067RD88"/>
<dbReference type="InterPro" id="IPR007084">
    <property type="entry name" value="BRICHOS_dom"/>
</dbReference>
<organism evidence="4 5">
    <name type="scientific">Zootermopsis nevadensis</name>
    <name type="common">Dampwood termite</name>
    <dbReference type="NCBI Taxonomy" id="136037"/>
    <lineage>
        <taxon>Eukaryota</taxon>
        <taxon>Metazoa</taxon>
        <taxon>Ecdysozoa</taxon>
        <taxon>Arthropoda</taxon>
        <taxon>Hexapoda</taxon>
        <taxon>Insecta</taxon>
        <taxon>Pterygota</taxon>
        <taxon>Neoptera</taxon>
        <taxon>Polyneoptera</taxon>
        <taxon>Dictyoptera</taxon>
        <taxon>Blattodea</taxon>
        <taxon>Blattoidea</taxon>
        <taxon>Termitoidae</taxon>
        <taxon>Termopsidae</taxon>
        <taxon>Zootermopsis</taxon>
    </lineage>
</organism>
<keyword evidence="5" id="KW-1185">Reference proteome</keyword>
<keyword evidence="2" id="KW-0732">Signal</keyword>
<feature type="signal peptide" evidence="2">
    <location>
        <begin position="1"/>
        <end position="25"/>
    </location>
</feature>
<dbReference type="InParanoid" id="A0A067RD88"/>
<evidence type="ECO:0000313" key="5">
    <source>
        <dbReference type="Proteomes" id="UP000027135"/>
    </source>
</evidence>
<dbReference type="Proteomes" id="UP000027135">
    <property type="component" value="Unassembled WGS sequence"/>
</dbReference>
<dbReference type="Pfam" id="PF04089">
    <property type="entry name" value="BRICHOS"/>
    <property type="match status" value="1"/>
</dbReference>
<name>A0A067RD88_ZOONE</name>
<accession>A0A067RD88</accession>